<dbReference type="OrthoDB" id="5573535at2759"/>
<reference evidence="3" key="1">
    <citation type="journal article" date="2018" name="Nat. Microbiol.">
        <title>Leveraging single-cell genomics to expand the fungal tree of life.</title>
        <authorList>
            <person name="Ahrendt S.R."/>
            <person name="Quandt C.A."/>
            <person name="Ciobanu D."/>
            <person name="Clum A."/>
            <person name="Salamov A."/>
            <person name="Andreopoulos B."/>
            <person name="Cheng J.F."/>
            <person name="Woyke T."/>
            <person name="Pelin A."/>
            <person name="Henrissat B."/>
            <person name="Reynolds N.K."/>
            <person name="Benny G.L."/>
            <person name="Smith M.E."/>
            <person name="James T.Y."/>
            <person name="Grigoriev I.V."/>
        </authorList>
    </citation>
    <scope>NUCLEOTIDE SEQUENCE [LARGE SCALE GENOMIC DNA]</scope>
    <source>
        <strain evidence="3">Benny S71-1</strain>
    </source>
</reference>
<dbReference type="Proteomes" id="UP000278143">
    <property type="component" value="Unassembled WGS sequence"/>
</dbReference>
<keyword evidence="3" id="KW-1185">Reference proteome</keyword>
<feature type="region of interest" description="Disordered" evidence="1">
    <location>
        <begin position="1"/>
        <end position="32"/>
    </location>
</feature>
<name>A0A4V1J1H6_9FUNG</name>
<protein>
    <submittedName>
        <fullName evidence="2">Uncharacterized protein</fullName>
    </submittedName>
</protein>
<dbReference type="AlphaFoldDB" id="A0A4V1J1H6"/>
<dbReference type="EMBL" id="KZ989888">
    <property type="protein sequence ID" value="RKP25089.1"/>
    <property type="molecule type" value="Genomic_DNA"/>
</dbReference>
<evidence type="ECO:0000256" key="1">
    <source>
        <dbReference type="SAM" id="MobiDB-lite"/>
    </source>
</evidence>
<evidence type="ECO:0000313" key="2">
    <source>
        <dbReference type="EMBL" id="RKP25089.1"/>
    </source>
</evidence>
<feature type="compositionally biased region" description="Acidic residues" evidence="1">
    <location>
        <begin position="162"/>
        <end position="177"/>
    </location>
</feature>
<accession>A0A4V1J1H6</accession>
<sequence length="292" mass="32542">MSTSSTAATRHKRSLTGTDTSKAKRKRDETHLSSCKDASCTGCAEGEVELVFTKLDGGESGSNEPTAAQFYQFALEESDRSGEMTAVARKLFERAIEAFREEERLTFAQQLSLTGKVQETIHKLKALTKHDHAGVWLHLGRAQLIAIGMELERLGKMHAAEDSEDSEDSEEEDEKDEESNKAEIAPIMAQLNEAIAAFDQVMLAMKEATASMADEAKSMPMVEVIRLLTAIQTLIEVTPLMPRYQGIVYTLTEWTIRQLDMSEDELPNRLATWIDTTEDKDAHRLLAFLDPS</sequence>
<proteinExistence type="predicted"/>
<feature type="region of interest" description="Disordered" evidence="1">
    <location>
        <begin position="158"/>
        <end position="180"/>
    </location>
</feature>
<evidence type="ECO:0000313" key="3">
    <source>
        <dbReference type="Proteomes" id="UP000278143"/>
    </source>
</evidence>
<gene>
    <name evidence="2" type="ORF">SYNPS1DRAFT_22896</name>
</gene>
<organism evidence="2 3">
    <name type="scientific">Syncephalis pseudoplumigaleata</name>
    <dbReference type="NCBI Taxonomy" id="1712513"/>
    <lineage>
        <taxon>Eukaryota</taxon>
        <taxon>Fungi</taxon>
        <taxon>Fungi incertae sedis</taxon>
        <taxon>Zoopagomycota</taxon>
        <taxon>Zoopagomycotina</taxon>
        <taxon>Zoopagomycetes</taxon>
        <taxon>Zoopagales</taxon>
        <taxon>Piptocephalidaceae</taxon>
        <taxon>Syncephalis</taxon>
    </lineage>
</organism>